<dbReference type="Proteomes" id="UP000281553">
    <property type="component" value="Unassembled WGS sequence"/>
</dbReference>
<dbReference type="GO" id="GO:0004497">
    <property type="term" value="F:monooxygenase activity"/>
    <property type="evidence" value="ECO:0007669"/>
    <property type="project" value="InterPro"/>
</dbReference>
<dbReference type="OrthoDB" id="639466at2759"/>
<accession>A0A3P7M3H5</accession>
<dbReference type="InterPro" id="IPR036396">
    <property type="entry name" value="Cyt_P450_sf"/>
</dbReference>
<dbReference type="EMBL" id="UYRU01054906">
    <property type="protein sequence ID" value="VDN12851.1"/>
    <property type="molecule type" value="Genomic_DNA"/>
</dbReference>
<dbReference type="SUPFAM" id="SSF48264">
    <property type="entry name" value="Cytochrome P450"/>
    <property type="match status" value="1"/>
</dbReference>
<dbReference type="Gene3D" id="1.10.630.10">
    <property type="entry name" value="Cytochrome P450"/>
    <property type="match status" value="1"/>
</dbReference>
<protein>
    <submittedName>
        <fullName evidence="1">Uncharacterized protein</fullName>
    </submittedName>
</protein>
<dbReference type="GO" id="GO:0020037">
    <property type="term" value="F:heme binding"/>
    <property type="evidence" value="ECO:0007669"/>
    <property type="project" value="InterPro"/>
</dbReference>
<sequence length="263" mass="29682">MIFPSFIEFRLPSFIVPIRTGNNAFNELQKLHAKYGPTVSFRLCGNFIVVFSDMEGIRAAALERRSWIGRHTMLTNHILAGGRGISNYDGENAISLRRSLVRAIHTLLPSKVNAKAPQPDFESAKRLAATTEVLNSYADLQLDSKLDTECSKLINFLTLKAGEPVTLKYVVEVKFRSFLLTYSSLARRIAGVEDIWKRYHRVTDVLGETVDAALREQKLPSNCLLGQIMGIQGKTIVRKFRHLVPSVDEILVPRFVRILCSRH</sequence>
<gene>
    <name evidence="1" type="ORF">DILT_LOCUS8682</name>
</gene>
<dbReference type="GO" id="GO:0016705">
    <property type="term" value="F:oxidoreductase activity, acting on paired donors, with incorporation or reduction of molecular oxygen"/>
    <property type="evidence" value="ECO:0007669"/>
    <property type="project" value="InterPro"/>
</dbReference>
<dbReference type="AlphaFoldDB" id="A0A3P7M3H5"/>
<evidence type="ECO:0000313" key="2">
    <source>
        <dbReference type="Proteomes" id="UP000281553"/>
    </source>
</evidence>
<proteinExistence type="predicted"/>
<reference evidence="1 2" key="1">
    <citation type="submission" date="2018-11" db="EMBL/GenBank/DDBJ databases">
        <authorList>
            <consortium name="Pathogen Informatics"/>
        </authorList>
    </citation>
    <scope>NUCLEOTIDE SEQUENCE [LARGE SCALE GENOMIC DNA]</scope>
</reference>
<name>A0A3P7M3H5_DIBLA</name>
<dbReference type="GO" id="GO:0005506">
    <property type="term" value="F:iron ion binding"/>
    <property type="evidence" value="ECO:0007669"/>
    <property type="project" value="InterPro"/>
</dbReference>
<keyword evidence="2" id="KW-1185">Reference proteome</keyword>
<evidence type="ECO:0000313" key="1">
    <source>
        <dbReference type="EMBL" id="VDN12851.1"/>
    </source>
</evidence>
<organism evidence="1 2">
    <name type="scientific">Dibothriocephalus latus</name>
    <name type="common">Fish tapeworm</name>
    <name type="synonym">Diphyllobothrium latum</name>
    <dbReference type="NCBI Taxonomy" id="60516"/>
    <lineage>
        <taxon>Eukaryota</taxon>
        <taxon>Metazoa</taxon>
        <taxon>Spiralia</taxon>
        <taxon>Lophotrochozoa</taxon>
        <taxon>Platyhelminthes</taxon>
        <taxon>Cestoda</taxon>
        <taxon>Eucestoda</taxon>
        <taxon>Diphyllobothriidea</taxon>
        <taxon>Diphyllobothriidae</taxon>
        <taxon>Dibothriocephalus</taxon>
    </lineage>
</organism>